<organism evidence="1 2">
    <name type="scientific">Rhipicephalus sanguineus</name>
    <name type="common">Brown dog tick</name>
    <name type="synonym">Ixodes sanguineus</name>
    <dbReference type="NCBI Taxonomy" id="34632"/>
    <lineage>
        <taxon>Eukaryota</taxon>
        <taxon>Metazoa</taxon>
        <taxon>Ecdysozoa</taxon>
        <taxon>Arthropoda</taxon>
        <taxon>Chelicerata</taxon>
        <taxon>Arachnida</taxon>
        <taxon>Acari</taxon>
        <taxon>Parasitiformes</taxon>
        <taxon>Ixodida</taxon>
        <taxon>Ixodoidea</taxon>
        <taxon>Ixodidae</taxon>
        <taxon>Rhipicephalinae</taxon>
        <taxon>Rhipicephalus</taxon>
        <taxon>Rhipicephalus</taxon>
    </lineage>
</organism>
<sequence>MLKPRTLVKLKTVPSDRAGDTICAYLGDHSSTALHMWPVWAKTFSHAVSPGYLWCSVYLGISSCWWETSSSLFSATPGEICRVVITINPAETPYGGVFEGTDLPCFIFYDSVVAYVQPYKKTIPSCCTIGHRPLACP</sequence>
<accession>A0A9D4T1R6</accession>
<reference evidence="1" key="1">
    <citation type="journal article" date="2020" name="Cell">
        <title>Large-Scale Comparative Analyses of Tick Genomes Elucidate Their Genetic Diversity and Vector Capacities.</title>
        <authorList>
            <consortium name="Tick Genome and Microbiome Consortium (TIGMIC)"/>
            <person name="Jia N."/>
            <person name="Wang J."/>
            <person name="Shi W."/>
            <person name="Du L."/>
            <person name="Sun Y."/>
            <person name="Zhan W."/>
            <person name="Jiang J.F."/>
            <person name="Wang Q."/>
            <person name="Zhang B."/>
            <person name="Ji P."/>
            <person name="Bell-Sakyi L."/>
            <person name="Cui X.M."/>
            <person name="Yuan T.T."/>
            <person name="Jiang B.G."/>
            <person name="Yang W.F."/>
            <person name="Lam T.T."/>
            <person name="Chang Q.C."/>
            <person name="Ding S.J."/>
            <person name="Wang X.J."/>
            <person name="Zhu J.G."/>
            <person name="Ruan X.D."/>
            <person name="Zhao L."/>
            <person name="Wei J.T."/>
            <person name="Ye R.Z."/>
            <person name="Que T.C."/>
            <person name="Du C.H."/>
            <person name="Zhou Y.H."/>
            <person name="Cheng J.X."/>
            <person name="Dai P.F."/>
            <person name="Guo W.B."/>
            <person name="Han X.H."/>
            <person name="Huang E.J."/>
            <person name="Li L.F."/>
            <person name="Wei W."/>
            <person name="Gao Y.C."/>
            <person name="Liu J.Z."/>
            <person name="Shao H.Z."/>
            <person name="Wang X."/>
            <person name="Wang C.C."/>
            <person name="Yang T.C."/>
            <person name="Huo Q.B."/>
            <person name="Li W."/>
            <person name="Chen H.Y."/>
            <person name="Chen S.E."/>
            <person name="Zhou L.G."/>
            <person name="Ni X.B."/>
            <person name="Tian J.H."/>
            <person name="Sheng Y."/>
            <person name="Liu T."/>
            <person name="Pan Y.S."/>
            <person name="Xia L.Y."/>
            <person name="Li J."/>
            <person name="Zhao F."/>
            <person name="Cao W.C."/>
        </authorList>
    </citation>
    <scope>NUCLEOTIDE SEQUENCE</scope>
    <source>
        <strain evidence="1">Rsan-2018</strain>
    </source>
</reference>
<reference evidence="1" key="2">
    <citation type="submission" date="2021-09" db="EMBL/GenBank/DDBJ databases">
        <authorList>
            <person name="Jia N."/>
            <person name="Wang J."/>
            <person name="Shi W."/>
            <person name="Du L."/>
            <person name="Sun Y."/>
            <person name="Zhan W."/>
            <person name="Jiang J."/>
            <person name="Wang Q."/>
            <person name="Zhang B."/>
            <person name="Ji P."/>
            <person name="Sakyi L.B."/>
            <person name="Cui X."/>
            <person name="Yuan T."/>
            <person name="Jiang B."/>
            <person name="Yang W."/>
            <person name="Lam T.T.-Y."/>
            <person name="Chang Q."/>
            <person name="Ding S."/>
            <person name="Wang X."/>
            <person name="Zhu J."/>
            <person name="Ruan X."/>
            <person name="Zhao L."/>
            <person name="Wei J."/>
            <person name="Que T."/>
            <person name="Du C."/>
            <person name="Cheng J."/>
            <person name="Dai P."/>
            <person name="Han X."/>
            <person name="Huang E."/>
            <person name="Gao Y."/>
            <person name="Liu J."/>
            <person name="Shao H."/>
            <person name="Ye R."/>
            <person name="Li L."/>
            <person name="Wei W."/>
            <person name="Wang X."/>
            <person name="Wang C."/>
            <person name="Huo Q."/>
            <person name="Li W."/>
            <person name="Guo W."/>
            <person name="Chen H."/>
            <person name="Chen S."/>
            <person name="Zhou L."/>
            <person name="Zhou L."/>
            <person name="Ni X."/>
            <person name="Tian J."/>
            <person name="Zhou Y."/>
            <person name="Sheng Y."/>
            <person name="Liu T."/>
            <person name="Pan Y."/>
            <person name="Xia L."/>
            <person name="Li J."/>
            <person name="Zhao F."/>
            <person name="Cao W."/>
        </authorList>
    </citation>
    <scope>NUCLEOTIDE SEQUENCE</scope>
    <source>
        <strain evidence="1">Rsan-2018</strain>
        <tissue evidence="1">Larvae</tissue>
    </source>
</reference>
<evidence type="ECO:0000313" key="1">
    <source>
        <dbReference type="EMBL" id="KAH7963463.1"/>
    </source>
</evidence>
<evidence type="ECO:0000313" key="2">
    <source>
        <dbReference type="Proteomes" id="UP000821837"/>
    </source>
</evidence>
<dbReference type="Proteomes" id="UP000821837">
    <property type="component" value="Chromosome 3"/>
</dbReference>
<protein>
    <submittedName>
        <fullName evidence="1">Uncharacterized protein</fullName>
    </submittedName>
</protein>
<name>A0A9D4T1R6_RHISA</name>
<gene>
    <name evidence="1" type="ORF">HPB52_021230</name>
</gene>
<dbReference type="EMBL" id="JABSTV010001249">
    <property type="protein sequence ID" value="KAH7963463.1"/>
    <property type="molecule type" value="Genomic_DNA"/>
</dbReference>
<proteinExistence type="predicted"/>
<keyword evidence="2" id="KW-1185">Reference proteome</keyword>
<dbReference type="AlphaFoldDB" id="A0A9D4T1R6"/>
<comment type="caution">
    <text evidence="1">The sequence shown here is derived from an EMBL/GenBank/DDBJ whole genome shotgun (WGS) entry which is preliminary data.</text>
</comment>